<protein>
    <submittedName>
        <fullName evidence="1">Uncharacterized protein</fullName>
    </submittedName>
</protein>
<dbReference type="EMBL" id="JAGFNK010001765">
    <property type="protein sequence ID" value="KAI9429254.1"/>
    <property type="molecule type" value="Genomic_DNA"/>
</dbReference>
<feature type="non-terminal residue" evidence="1">
    <location>
        <position position="1"/>
    </location>
</feature>
<comment type="caution">
    <text evidence="1">The sequence shown here is derived from an EMBL/GenBank/DDBJ whole genome shotgun (WGS) entry which is preliminary data.</text>
</comment>
<reference evidence="1" key="1">
    <citation type="submission" date="2021-03" db="EMBL/GenBank/DDBJ databases">
        <title>Evolutionary priming and transition to the ectomycorrhizal habit in an iconic lineage of mushroom-forming fungi: is preadaptation a requirement?</title>
        <authorList>
            <consortium name="DOE Joint Genome Institute"/>
            <person name="Looney B.P."/>
            <person name="Miyauchi S."/>
            <person name="Morin E."/>
            <person name="Drula E."/>
            <person name="Courty P.E."/>
            <person name="Chicoki N."/>
            <person name="Fauchery L."/>
            <person name="Kohler A."/>
            <person name="Kuo A."/>
            <person name="LaButti K."/>
            <person name="Pangilinan J."/>
            <person name="Lipzen A."/>
            <person name="Riley R."/>
            <person name="Andreopoulos W."/>
            <person name="He G."/>
            <person name="Johnson J."/>
            <person name="Barry K.W."/>
            <person name="Grigoriev I.V."/>
            <person name="Nagy L."/>
            <person name="Hibbett D."/>
            <person name="Henrissat B."/>
            <person name="Matheny P.B."/>
            <person name="Labbe J."/>
            <person name="Martin A.F."/>
        </authorList>
    </citation>
    <scope>NUCLEOTIDE SEQUENCE</scope>
    <source>
        <strain evidence="1">BPL698</strain>
    </source>
</reference>
<proteinExistence type="predicted"/>
<accession>A0ACC0TQ53</accession>
<dbReference type="Proteomes" id="UP001207468">
    <property type="component" value="Unassembled WGS sequence"/>
</dbReference>
<organism evidence="1 2">
    <name type="scientific">Russula earlei</name>
    <dbReference type="NCBI Taxonomy" id="71964"/>
    <lineage>
        <taxon>Eukaryota</taxon>
        <taxon>Fungi</taxon>
        <taxon>Dikarya</taxon>
        <taxon>Basidiomycota</taxon>
        <taxon>Agaricomycotina</taxon>
        <taxon>Agaricomycetes</taxon>
        <taxon>Russulales</taxon>
        <taxon>Russulaceae</taxon>
        <taxon>Russula</taxon>
    </lineage>
</organism>
<name>A0ACC0TQ53_9AGAM</name>
<evidence type="ECO:0000313" key="1">
    <source>
        <dbReference type="EMBL" id="KAI9429254.1"/>
    </source>
</evidence>
<evidence type="ECO:0000313" key="2">
    <source>
        <dbReference type="Proteomes" id="UP001207468"/>
    </source>
</evidence>
<keyword evidence="2" id="KW-1185">Reference proteome</keyword>
<gene>
    <name evidence="1" type="ORF">F5148DRAFT_1155249</name>
</gene>
<sequence>HQWLLSPPTSPPLRLPHLTRATASWFAAPTSATTGAACNLNDAVEDALSKILRFGFDIDRVEVKPATAQTLRNQIVAWAKHISGEIPGYTNWQEIYAFTFDTLYVADGVPGSDDTPIGTEADLVAELKDVELERDYALQSKAIEKEHLAYHDRSLGKARTRQDILDRIAARYTAANPMPPALALLFRKIRYTYKLRECLLGQVGYYNGSFELAADMDDNFEYHMYLIQMQLRRPDRLHKFKAPKAMAYYTTDATSLLPWNNQLSYSYDYDESGPQQLPIFGFNYIERKLVEVLRLDADKKKWKGLCTLLGWHPRDPDRVAELNRIKTEFVAVETAGLPSAAGHFLGGNLTLADCGLHILSLPRIIVITSHSEIKRKAFYTLFLGLTWSDTPLRKEENPFAEEHQVRAKRSLRTGIPIEYDLAHLKDDDVKAPRIAGDRPALLALNLARYYPQVVGRKANFILTPETAGADYRRKLQRLSEAQLDELFGNIAAYPRTASFAQAVEATQDWQTRAVENHRPIYTGPSGHVLSYSRIFLSNIDPQGCANANHPTLEQLRLTLLAALIGFNQHHTYDECMVASHGLTHGDVTLEYTDRVGYRDIINSTDSFVRNKVGKPLLGAIIAIGKQVIANFEEHQAALTPPLPHPGPLVAQWFTDTTGRVFPEAE</sequence>